<protein>
    <submittedName>
        <fullName evidence="5">Glycine oxidase ThiO</fullName>
    </submittedName>
</protein>
<dbReference type="Gene3D" id="3.30.9.10">
    <property type="entry name" value="D-Amino Acid Oxidase, subunit A, domain 2"/>
    <property type="match status" value="1"/>
</dbReference>
<feature type="region of interest" description="Disordered" evidence="2">
    <location>
        <begin position="348"/>
        <end position="376"/>
    </location>
</feature>
<dbReference type="Gene3D" id="3.50.50.60">
    <property type="entry name" value="FAD/NAD(P)-binding domain"/>
    <property type="match status" value="1"/>
</dbReference>
<dbReference type="Pfam" id="PF01266">
    <property type="entry name" value="DAO"/>
    <property type="match status" value="1"/>
</dbReference>
<evidence type="ECO:0000256" key="2">
    <source>
        <dbReference type="SAM" id="MobiDB-lite"/>
    </source>
</evidence>
<dbReference type="InterPro" id="IPR036188">
    <property type="entry name" value="FAD/NAD-bd_sf"/>
</dbReference>
<gene>
    <name evidence="5" type="ORF">ACPOL_1814</name>
</gene>
<dbReference type="KEGG" id="abas:ACPOL_1814"/>
<dbReference type="EMBL" id="CP030840">
    <property type="protein sequence ID" value="AXC11156.1"/>
    <property type="molecule type" value="Genomic_DNA"/>
</dbReference>
<name>A0A2Z5FXQ3_9BACT</name>
<feature type="compositionally biased region" description="Basic and acidic residues" evidence="2">
    <location>
        <begin position="359"/>
        <end position="369"/>
    </location>
</feature>
<reference evidence="5 6" key="1">
    <citation type="journal article" date="2018" name="Front. Microbiol.">
        <title>Hydrolytic Capabilities as a Key to Environmental Success: Chitinolytic and Cellulolytic Acidobacteria From Acidic Sub-arctic Soils and Boreal Peatlands.</title>
        <authorList>
            <person name="Belova S.E."/>
            <person name="Ravin N.V."/>
            <person name="Pankratov T.A."/>
            <person name="Rakitin A.L."/>
            <person name="Ivanova A.A."/>
            <person name="Beletsky A.V."/>
            <person name="Mardanov A.V."/>
            <person name="Sinninghe Damste J.S."/>
            <person name="Dedysh S.N."/>
        </authorList>
    </citation>
    <scope>NUCLEOTIDE SEQUENCE [LARGE SCALE GENOMIC DNA]</scope>
    <source>
        <strain evidence="5 6">SBC82</strain>
    </source>
</reference>
<evidence type="ECO:0000259" key="4">
    <source>
        <dbReference type="Pfam" id="PF01266"/>
    </source>
</evidence>
<dbReference type="SUPFAM" id="SSF51905">
    <property type="entry name" value="FAD/NAD(P)-binding domain"/>
    <property type="match status" value="1"/>
</dbReference>
<proteinExistence type="predicted"/>
<keyword evidence="1" id="KW-0560">Oxidoreductase</keyword>
<dbReference type="PANTHER" id="PTHR13847">
    <property type="entry name" value="SARCOSINE DEHYDROGENASE-RELATED"/>
    <property type="match status" value="1"/>
</dbReference>
<evidence type="ECO:0000256" key="1">
    <source>
        <dbReference type="ARBA" id="ARBA00023002"/>
    </source>
</evidence>
<dbReference type="AlphaFoldDB" id="A0A2Z5FXQ3"/>
<evidence type="ECO:0000313" key="5">
    <source>
        <dbReference type="EMBL" id="AXC11156.1"/>
    </source>
</evidence>
<keyword evidence="3" id="KW-1133">Transmembrane helix</keyword>
<dbReference type="InterPro" id="IPR006076">
    <property type="entry name" value="FAD-dep_OxRdtase"/>
</dbReference>
<feature type="transmembrane region" description="Helical" evidence="3">
    <location>
        <begin position="6"/>
        <end position="27"/>
    </location>
</feature>
<evidence type="ECO:0000313" key="6">
    <source>
        <dbReference type="Proteomes" id="UP000253606"/>
    </source>
</evidence>
<feature type="domain" description="FAD dependent oxidoreductase" evidence="4">
    <location>
        <begin position="5"/>
        <end position="334"/>
    </location>
</feature>
<dbReference type="PANTHER" id="PTHR13847:SF289">
    <property type="entry name" value="GLYCINE OXIDASE"/>
    <property type="match status" value="1"/>
</dbReference>
<evidence type="ECO:0000256" key="3">
    <source>
        <dbReference type="SAM" id="Phobius"/>
    </source>
</evidence>
<dbReference type="GO" id="GO:0016491">
    <property type="term" value="F:oxidoreductase activity"/>
    <property type="evidence" value="ECO:0007669"/>
    <property type="project" value="UniProtKB-KW"/>
</dbReference>
<keyword evidence="6" id="KW-1185">Reference proteome</keyword>
<dbReference type="RefSeq" id="WP_114206648.1">
    <property type="nucleotide sequence ID" value="NZ_CP030840.1"/>
</dbReference>
<keyword evidence="3" id="KW-0472">Membrane</keyword>
<dbReference type="SUPFAM" id="SSF54373">
    <property type="entry name" value="FAD-linked reductases, C-terminal domain"/>
    <property type="match status" value="1"/>
</dbReference>
<keyword evidence="3" id="KW-0812">Transmembrane</keyword>
<dbReference type="Proteomes" id="UP000253606">
    <property type="component" value="Chromosome"/>
</dbReference>
<dbReference type="GO" id="GO:0005737">
    <property type="term" value="C:cytoplasm"/>
    <property type="evidence" value="ECO:0007669"/>
    <property type="project" value="TreeGrafter"/>
</dbReference>
<sequence>MESADVVIAGAGIIGLSLALDLAAHGLRVTVLERARAMAEASWAAAGMLAANDPENPFQLRELSQRSAHEYPAWLAQIEQLSGRKVPFRTQTTLQAFAYGEAPAQTALTAPELRRLVPDLIAGNLTFIRLDERSLDPRDLCAALPLAAKAAGVKLIENASVISISPEENQVTVQTPATPIVAAHFINCAGAWAPSPALGRFSPANPAVTPCKGQMTTVRLKDQQNLLIVLRTPGFYVVPRGDGRVTIGATVEDCGFDKTVQPQAIARLLQSAARLWPPIAHAEVFESWAGLRPASADLLPLLGQMGHPRCWIATGHFRNGILLAPGTASVLSQLVRGTVPEIDLTPFDPARFGSGNTRPLDRLVPRSSDKPATAAL</sequence>
<organism evidence="5 6">
    <name type="scientific">Acidisarcina polymorpha</name>
    <dbReference type="NCBI Taxonomy" id="2211140"/>
    <lineage>
        <taxon>Bacteria</taxon>
        <taxon>Pseudomonadati</taxon>
        <taxon>Acidobacteriota</taxon>
        <taxon>Terriglobia</taxon>
        <taxon>Terriglobales</taxon>
        <taxon>Acidobacteriaceae</taxon>
        <taxon>Acidisarcina</taxon>
    </lineage>
</organism>
<accession>A0A2Z5FXQ3</accession>
<dbReference type="OrthoDB" id="9794226at2"/>